<proteinExistence type="predicted"/>
<dbReference type="InterPro" id="IPR009057">
    <property type="entry name" value="Homeodomain-like_sf"/>
</dbReference>
<organism evidence="1 2">
    <name type="scientific">Pleurotus eryngii</name>
    <name type="common">Boletus of the steppes</name>
    <dbReference type="NCBI Taxonomy" id="5323"/>
    <lineage>
        <taxon>Eukaryota</taxon>
        <taxon>Fungi</taxon>
        <taxon>Dikarya</taxon>
        <taxon>Basidiomycota</taxon>
        <taxon>Agaricomycotina</taxon>
        <taxon>Agaricomycetes</taxon>
        <taxon>Agaricomycetidae</taxon>
        <taxon>Agaricales</taxon>
        <taxon>Pleurotineae</taxon>
        <taxon>Pleurotaceae</taxon>
        <taxon>Pleurotus</taxon>
    </lineage>
</organism>
<dbReference type="Proteomes" id="UP000807025">
    <property type="component" value="Unassembled WGS sequence"/>
</dbReference>
<evidence type="ECO:0000313" key="1">
    <source>
        <dbReference type="EMBL" id="KAF9486785.1"/>
    </source>
</evidence>
<name>A0A9P5ZGQ0_PLEER</name>
<dbReference type="AlphaFoldDB" id="A0A9P5ZGQ0"/>
<dbReference type="SUPFAM" id="SSF46689">
    <property type="entry name" value="Homeodomain-like"/>
    <property type="match status" value="1"/>
</dbReference>
<reference evidence="1" key="1">
    <citation type="submission" date="2020-11" db="EMBL/GenBank/DDBJ databases">
        <authorList>
            <consortium name="DOE Joint Genome Institute"/>
            <person name="Ahrendt S."/>
            <person name="Riley R."/>
            <person name="Andreopoulos W."/>
            <person name="Labutti K."/>
            <person name="Pangilinan J."/>
            <person name="Ruiz-Duenas F.J."/>
            <person name="Barrasa J.M."/>
            <person name="Sanchez-Garcia M."/>
            <person name="Camarero S."/>
            <person name="Miyauchi S."/>
            <person name="Serrano A."/>
            <person name="Linde D."/>
            <person name="Babiker R."/>
            <person name="Drula E."/>
            <person name="Ayuso-Fernandez I."/>
            <person name="Pacheco R."/>
            <person name="Padilla G."/>
            <person name="Ferreira P."/>
            <person name="Barriuso J."/>
            <person name="Kellner H."/>
            <person name="Castanera R."/>
            <person name="Alfaro M."/>
            <person name="Ramirez L."/>
            <person name="Pisabarro A.G."/>
            <person name="Kuo A."/>
            <person name="Tritt A."/>
            <person name="Lipzen A."/>
            <person name="He G."/>
            <person name="Yan M."/>
            <person name="Ng V."/>
            <person name="Cullen D."/>
            <person name="Martin F."/>
            <person name="Rosso M.-N."/>
            <person name="Henrissat B."/>
            <person name="Hibbett D."/>
            <person name="Martinez A.T."/>
            <person name="Grigoriev I.V."/>
        </authorList>
    </citation>
    <scope>NUCLEOTIDE SEQUENCE</scope>
    <source>
        <strain evidence="1">ATCC 90797</strain>
    </source>
</reference>
<gene>
    <name evidence="1" type="ORF">BDN71DRAFT_1405704</name>
</gene>
<comment type="caution">
    <text evidence="1">The sequence shown here is derived from an EMBL/GenBank/DDBJ whole genome shotgun (WGS) entry which is preliminary data.</text>
</comment>
<dbReference type="EMBL" id="MU154933">
    <property type="protein sequence ID" value="KAF9486785.1"/>
    <property type="molecule type" value="Genomic_DNA"/>
</dbReference>
<sequence>MVYHKISNDNRMTAIRLCLRGLDSVKDISQLTNISPASLYCAFQQYNTTGSVTFPEAVNRG</sequence>
<protein>
    <submittedName>
        <fullName evidence="1">Uncharacterized protein</fullName>
    </submittedName>
</protein>
<accession>A0A9P5ZGQ0</accession>
<evidence type="ECO:0000313" key="2">
    <source>
        <dbReference type="Proteomes" id="UP000807025"/>
    </source>
</evidence>
<keyword evidence="2" id="KW-1185">Reference proteome</keyword>